<dbReference type="RefSeq" id="WP_015820632.1">
    <property type="nucleotide sequence ID" value="NC_012997.1"/>
</dbReference>
<evidence type="ECO:0000256" key="5">
    <source>
        <dbReference type="ARBA" id="ARBA00023014"/>
    </source>
</evidence>
<evidence type="ECO:0000256" key="4">
    <source>
        <dbReference type="ARBA" id="ARBA00023004"/>
    </source>
</evidence>
<dbReference type="NCBIfam" id="TIGR03470">
    <property type="entry name" value="HpnH"/>
    <property type="match status" value="1"/>
</dbReference>
<dbReference type="GO" id="GO:0051536">
    <property type="term" value="F:iron-sulfur cluster binding"/>
    <property type="evidence" value="ECO:0007669"/>
    <property type="project" value="UniProtKB-KW"/>
</dbReference>
<evidence type="ECO:0000313" key="7">
    <source>
        <dbReference type="EMBL" id="ACR14518.1"/>
    </source>
</evidence>
<dbReference type="Gene3D" id="3.20.20.70">
    <property type="entry name" value="Aldolase class I"/>
    <property type="match status" value="1"/>
</dbReference>
<dbReference type="SFLD" id="SFLDF00397">
    <property type="entry name" value="adenosyl-hopene_transferase"/>
    <property type="match status" value="1"/>
</dbReference>
<feature type="domain" description="Radical SAM core" evidence="6">
    <location>
        <begin position="20"/>
        <end position="231"/>
    </location>
</feature>
<proteinExistence type="predicted"/>
<dbReference type="OrthoDB" id="9792276at2"/>
<dbReference type="InterPro" id="IPR050377">
    <property type="entry name" value="Radical_SAM_PqqE_MftC-like"/>
</dbReference>
<dbReference type="Proteomes" id="UP000009080">
    <property type="component" value="Chromosome"/>
</dbReference>
<dbReference type="InterPro" id="IPR007197">
    <property type="entry name" value="rSAM"/>
</dbReference>
<keyword evidence="2" id="KW-0949">S-adenosyl-L-methionine</keyword>
<dbReference type="Pfam" id="PF04055">
    <property type="entry name" value="Radical_SAM"/>
    <property type="match status" value="1"/>
</dbReference>
<organism evidence="7 8">
    <name type="scientific">Teredinibacter turnerae (strain ATCC 39867 / T7901)</name>
    <dbReference type="NCBI Taxonomy" id="377629"/>
    <lineage>
        <taxon>Bacteria</taxon>
        <taxon>Pseudomonadati</taxon>
        <taxon>Pseudomonadota</taxon>
        <taxon>Gammaproteobacteria</taxon>
        <taxon>Cellvibrionales</taxon>
        <taxon>Cellvibrionaceae</taxon>
        <taxon>Teredinibacter</taxon>
    </lineage>
</organism>
<evidence type="ECO:0000256" key="1">
    <source>
        <dbReference type="ARBA" id="ARBA00001966"/>
    </source>
</evidence>
<dbReference type="GO" id="GO:0003824">
    <property type="term" value="F:catalytic activity"/>
    <property type="evidence" value="ECO:0007669"/>
    <property type="project" value="InterPro"/>
</dbReference>
<dbReference type="HOGENOM" id="CLU_052502_0_0_6"/>
<dbReference type="PROSITE" id="PS51918">
    <property type="entry name" value="RADICAL_SAM"/>
    <property type="match status" value="1"/>
</dbReference>
<keyword evidence="4" id="KW-0408">Iron</keyword>
<protein>
    <submittedName>
        <fullName evidence="7">Hopanoid biosynthesis associated radical SAM protein HpnH</fullName>
    </submittedName>
</protein>
<comment type="cofactor">
    <cofactor evidence="1">
        <name>[4Fe-4S] cluster</name>
        <dbReference type="ChEBI" id="CHEBI:49883"/>
    </cofactor>
</comment>
<dbReference type="Pfam" id="PF11946">
    <property type="entry name" value="DUF3463"/>
    <property type="match status" value="1"/>
</dbReference>
<dbReference type="InterPro" id="IPR013785">
    <property type="entry name" value="Aldolase_TIM"/>
</dbReference>
<name>C5BPZ0_TERTT</name>
<dbReference type="SUPFAM" id="SSF102114">
    <property type="entry name" value="Radical SAM enzymes"/>
    <property type="match status" value="1"/>
</dbReference>
<keyword evidence="3" id="KW-0479">Metal-binding</keyword>
<gene>
    <name evidence="7" type="primary">hpnH</name>
    <name evidence="7" type="ordered locus">TERTU_3250</name>
</gene>
<dbReference type="STRING" id="377629.TERTU_3250"/>
<sequence>MGVPLKQQVKVGSYLVRQKLIGRKRYPLVLMLEPLFQCNLECAGCGKIAYPEDILRRRMSVADALAAVDAAGAPIVSIPGGEPLIHREMPELIAGIVARKKYVYLCTNALLLEKHIDKYTPSPYLTFSIHLDGLQQRHDESVCREGVFEVATRAIKLLHARGFRVSINCTLFNGENPGEVADFFDYAMNELQVEGITLSPGYSYELAPRQDVFLSRSRSKQLFRDIFSLGRQRKSRWKFNQSLNFLDFLAGNQSYQCSPWSNVTYNVFGWQKPCYLLSDEGYAASFSELMDTTPWENYGVGVNAKCNNCMAHCGYEGTAVDDTLARPLAALKVLWKGIKLEGSMAPEPDIISPLAIENGPKRDNNKIPVTEV</sequence>
<dbReference type="eggNOG" id="COG0535">
    <property type="taxonomic scope" value="Bacteria"/>
</dbReference>
<dbReference type="EMBL" id="CP001614">
    <property type="protein sequence ID" value="ACR14518.1"/>
    <property type="molecule type" value="Genomic_DNA"/>
</dbReference>
<dbReference type="AlphaFoldDB" id="C5BPZ0"/>
<evidence type="ECO:0000256" key="3">
    <source>
        <dbReference type="ARBA" id="ARBA00022723"/>
    </source>
</evidence>
<dbReference type="InterPro" id="IPR017833">
    <property type="entry name" value="Hopanoid_synth-assoc_rSAM_HpnH"/>
</dbReference>
<dbReference type="KEGG" id="ttu:TERTU_3250"/>
<dbReference type="SFLD" id="SFLDG01067">
    <property type="entry name" value="SPASM/twitch_domain_containing"/>
    <property type="match status" value="1"/>
</dbReference>
<evidence type="ECO:0000259" key="6">
    <source>
        <dbReference type="PROSITE" id="PS51918"/>
    </source>
</evidence>
<dbReference type="SFLD" id="SFLDS00029">
    <property type="entry name" value="Radical_SAM"/>
    <property type="match status" value="1"/>
</dbReference>
<dbReference type="PANTHER" id="PTHR11228">
    <property type="entry name" value="RADICAL SAM DOMAIN PROTEIN"/>
    <property type="match status" value="1"/>
</dbReference>
<accession>C5BPZ0</accession>
<dbReference type="InterPro" id="IPR058240">
    <property type="entry name" value="rSAM_sf"/>
</dbReference>
<dbReference type="InterPro" id="IPR022563">
    <property type="entry name" value="DUF3463"/>
</dbReference>
<evidence type="ECO:0000313" key="8">
    <source>
        <dbReference type="Proteomes" id="UP000009080"/>
    </source>
</evidence>
<dbReference type="CDD" id="cd01335">
    <property type="entry name" value="Radical_SAM"/>
    <property type="match status" value="1"/>
</dbReference>
<keyword evidence="5" id="KW-0411">Iron-sulfur</keyword>
<dbReference type="PANTHER" id="PTHR11228:SF22">
    <property type="entry name" value="PEPTIDE BIOSYNTHESIS PROTEIN YYDG-RELATED"/>
    <property type="match status" value="1"/>
</dbReference>
<reference evidence="7 8" key="1">
    <citation type="journal article" date="2009" name="PLoS ONE">
        <title>The complete genome of Teredinibacter turnerae T7901: an intracellular endosymbiont of marine wood-boring bivalves (shipworms).</title>
        <authorList>
            <person name="Yang J.C."/>
            <person name="Madupu R."/>
            <person name="Durkin A.S."/>
            <person name="Ekborg N.A."/>
            <person name="Pedamallu C.S."/>
            <person name="Hostetler J.B."/>
            <person name="Radune D."/>
            <person name="Toms B.S."/>
            <person name="Henrissat B."/>
            <person name="Coutinho P.M."/>
            <person name="Schwarz S."/>
            <person name="Field L."/>
            <person name="Trindade-Silva A.E."/>
            <person name="Soares C.A.G."/>
            <person name="Elshahawi S."/>
            <person name="Hanora A."/>
            <person name="Schmidt E.W."/>
            <person name="Haygood M.G."/>
            <person name="Posfai J."/>
            <person name="Benner J."/>
            <person name="Madinger C."/>
            <person name="Nove J."/>
            <person name="Anton B."/>
            <person name="Chaudhary K."/>
            <person name="Foster J."/>
            <person name="Holman A."/>
            <person name="Kumar S."/>
            <person name="Lessard P.A."/>
            <person name="Luyten Y.A."/>
            <person name="Slatko B."/>
            <person name="Wood N."/>
            <person name="Wu B."/>
            <person name="Teplitski M."/>
            <person name="Mougous J.D."/>
            <person name="Ward N."/>
            <person name="Eisen J.A."/>
            <person name="Badger J.H."/>
            <person name="Distel D.L."/>
        </authorList>
    </citation>
    <scope>NUCLEOTIDE SEQUENCE [LARGE SCALE GENOMIC DNA]</scope>
    <source>
        <strain evidence="8">ATCC 39867 / T7901</strain>
    </source>
</reference>
<evidence type="ECO:0000256" key="2">
    <source>
        <dbReference type="ARBA" id="ARBA00022691"/>
    </source>
</evidence>
<keyword evidence="8" id="KW-1185">Reference proteome</keyword>
<dbReference type="GO" id="GO:0046872">
    <property type="term" value="F:metal ion binding"/>
    <property type="evidence" value="ECO:0007669"/>
    <property type="project" value="UniProtKB-KW"/>
</dbReference>